<dbReference type="PANTHER" id="PTHR11468:SF3">
    <property type="entry name" value="GLYCOGEN PHOSPHORYLASE, LIVER FORM"/>
    <property type="match status" value="1"/>
</dbReference>
<proteinExistence type="inferred from homology"/>
<dbReference type="GO" id="GO:0008184">
    <property type="term" value="F:glycogen phosphorylase activity"/>
    <property type="evidence" value="ECO:0007669"/>
    <property type="project" value="InterPro"/>
</dbReference>
<dbReference type="Gene3D" id="3.40.50.2000">
    <property type="entry name" value="Glycogen Phosphorylase B"/>
    <property type="match status" value="1"/>
</dbReference>
<accession>A0A060BNE4</accession>
<dbReference type="PANTHER" id="PTHR11468">
    <property type="entry name" value="GLYCOGEN PHOSPHORYLASE"/>
    <property type="match status" value="1"/>
</dbReference>
<dbReference type="GO" id="GO:0005980">
    <property type="term" value="P:glycogen catabolic process"/>
    <property type="evidence" value="ECO:0007669"/>
    <property type="project" value="TreeGrafter"/>
</dbReference>
<protein>
    <submittedName>
        <fullName evidence="2">CAZy families GT35 protein</fullName>
    </submittedName>
</protein>
<sequence length="111" mass="12150">DCFQVLGNMVKDEANYECKACKDEVKGTGSKQLIYFSMEFLLGRLMRTNLINLGVYDLVASGLQDMGRNLDAILEQEPDAGLGNGGLAVWPPASWIPSPLGPAWPRQHPSL</sequence>
<dbReference type="InterPro" id="IPR000811">
    <property type="entry name" value="Glyco_trans_35"/>
</dbReference>
<dbReference type="GO" id="GO:0030170">
    <property type="term" value="F:pyridoxal phosphate binding"/>
    <property type="evidence" value="ECO:0007669"/>
    <property type="project" value="TreeGrafter"/>
</dbReference>
<feature type="non-terminal residue" evidence="2">
    <location>
        <position position="1"/>
    </location>
</feature>
<dbReference type="SUPFAM" id="SSF53756">
    <property type="entry name" value="UDP-Glycosyltransferase/glycogen phosphorylase"/>
    <property type="match status" value="1"/>
</dbReference>
<name>A0A060BNE4_9BACI</name>
<reference evidence="2" key="1">
    <citation type="journal article" date="2013" name="Environ. Microbiol.">
        <title>Seasonally variable intestinal metagenomes of the red palm weevil (Rhynchophorus ferrugineus).</title>
        <authorList>
            <person name="Jia S."/>
            <person name="Zhang X."/>
            <person name="Zhang G."/>
            <person name="Yin A."/>
            <person name="Zhang S."/>
            <person name="Li F."/>
            <person name="Wang L."/>
            <person name="Zhao D."/>
            <person name="Yun Q."/>
            <person name="Tala"/>
            <person name="Wang J."/>
            <person name="Sun G."/>
            <person name="Baabdullah M."/>
            <person name="Yu X."/>
            <person name="Hu S."/>
            <person name="Al-Mssallem I.S."/>
            <person name="Yu J."/>
        </authorList>
    </citation>
    <scope>NUCLEOTIDE SEQUENCE</scope>
</reference>
<evidence type="ECO:0000256" key="1">
    <source>
        <dbReference type="ARBA" id="ARBA00006047"/>
    </source>
</evidence>
<dbReference type="GO" id="GO:0005737">
    <property type="term" value="C:cytoplasm"/>
    <property type="evidence" value="ECO:0007669"/>
    <property type="project" value="TreeGrafter"/>
</dbReference>
<evidence type="ECO:0000313" key="2">
    <source>
        <dbReference type="EMBL" id="AIA84374.1"/>
    </source>
</evidence>
<dbReference type="EMBL" id="KF117121">
    <property type="protein sequence ID" value="AIA84374.1"/>
    <property type="molecule type" value="Genomic_DNA"/>
</dbReference>
<organism evidence="2">
    <name type="scientific">uncultured Bacillus sp</name>
    <dbReference type="NCBI Taxonomy" id="83428"/>
    <lineage>
        <taxon>Bacteria</taxon>
        <taxon>Bacillati</taxon>
        <taxon>Bacillota</taxon>
        <taxon>Bacilli</taxon>
        <taxon>Bacillales</taxon>
        <taxon>Bacillaceae</taxon>
        <taxon>Bacillus</taxon>
        <taxon>environmental samples</taxon>
    </lineage>
</organism>
<comment type="similarity">
    <text evidence="1">Belongs to the glycogen phosphorylase family.</text>
</comment>
<dbReference type="AlphaFoldDB" id="A0A060BNE4"/>